<dbReference type="Proteomes" id="UP000839735">
    <property type="component" value="Unassembled WGS sequence"/>
</dbReference>
<dbReference type="EMBL" id="AAIBIC010000038">
    <property type="protein sequence ID" value="ECC3916756.1"/>
    <property type="molecule type" value="Genomic_DNA"/>
</dbReference>
<accession>A0A5Y1YE25</accession>
<dbReference type="AlphaFoldDB" id="A0A5Y1YE25"/>
<protein>
    <submittedName>
        <fullName evidence="1">Uncharacterized protein</fullName>
    </submittedName>
</protein>
<reference evidence="1" key="1">
    <citation type="submission" date="2018-08" db="EMBL/GenBank/DDBJ databases">
        <authorList>
            <person name="Ashton P.M."/>
            <person name="Dallman T."/>
            <person name="Nair S."/>
            <person name="De Pinna E."/>
            <person name="Peters T."/>
            <person name="Grant K."/>
        </authorList>
    </citation>
    <scope>NUCLEOTIDE SEQUENCE [LARGE SCALE GENOMIC DNA]</scope>
    <source>
        <strain evidence="1">294779</strain>
    </source>
</reference>
<comment type="caution">
    <text evidence="1">The sequence shown here is derived from an EMBL/GenBank/DDBJ whole genome shotgun (WGS) entry which is preliminary data.</text>
</comment>
<name>A0A5Y1YE25_SALDZ</name>
<sequence>MFHFGQSHQLSAGKTKKPDYQSGFFASVLIDFPKLSFKNFVAVTAVPETGHLLQLDAGISAFCCFTVS</sequence>
<organism evidence="1">
    <name type="scientific">Salmonella diarizonae</name>
    <dbReference type="NCBI Taxonomy" id="59204"/>
    <lineage>
        <taxon>Bacteria</taxon>
        <taxon>Pseudomonadati</taxon>
        <taxon>Pseudomonadota</taxon>
        <taxon>Gammaproteobacteria</taxon>
        <taxon>Enterobacterales</taxon>
        <taxon>Enterobacteriaceae</taxon>
        <taxon>Salmonella</taxon>
    </lineage>
</organism>
<gene>
    <name evidence="1" type="ORF">CTQ69_22840</name>
</gene>
<evidence type="ECO:0000313" key="1">
    <source>
        <dbReference type="EMBL" id="ECC3916756.1"/>
    </source>
</evidence>
<proteinExistence type="predicted"/>